<dbReference type="RefSeq" id="WP_094797391.1">
    <property type="nucleotide sequence ID" value="NZ_NEVK01000008.1"/>
</dbReference>
<sequence length="180" mass="19594">MRLEIDTQYGLIAVVDEPTYTFTSQDNVRSYPRELRLSSDSLTSIHGLELDGHRVLVIGATGGRSAAHAHSAVAIDDKLYLAVGNRVACLAIAPSLELAWSTKVDTATCFGVYWEPDRAALISHGELTIARLSLQGDLIWQAAGKDIFCEGFRLLPDYVEAVDFSGGVYRFDYGGRGVVV</sequence>
<name>A0A261QU43_9BORD</name>
<evidence type="ECO:0000313" key="2">
    <source>
        <dbReference type="Proteomes" id="UP000216947"/>
    </source>
</evidence>
<organism evidence="1 2">
    <name type="scientific">Bordetella genomosp. 7</name>
    <dbReference type="NCBI Taxonomy" id="1416805"/>
    <lineage>
        <taxon>Bacteria</taxon>
        <taxon>Pseudomonadati</taxon>
        <taxon>Pseudomonadota</taxon>
        <taxon>Betaproteobacteria</taxon>
        <taxon>Burkholderiales</taxon>
        <taxon>Alcaligenaceae</taxon>
        <taxon>Bordetella</taxon>
    </lineage>
</organism>
<dbReference type="AlphaFoldDB" id="A0A261QU43"/>
<keyword evidence="2" id="KW-1185">Reference proteome</keyword>
<dbReference type="Proteomes" id="UP000216947">
    <property type="component" value="Unassembled WGS sequence"/>
</dbReference>
<evidence type="ECO:0000313" key="1">
    <source>
        <dbReference type="EMBL" id="OZI16231.1"/>
    </source>
</evidence>
<gene>
    <name evidence="1" type="ORF">CAL19_16165</name>
</gene>
<accession>A0A261QU43</accession>
<dbReference type="EMBL" id="NEVK01000008">
    <property type="protein sequence ID" value="OZI16231.1"/>
    <property type="molecule type" value="Genomic_DNA"/>
</dbReference>
<comment type="caution">
    <text evidence="1">The sequence shown here is derived from an EMBL/GenBank/DDBJ whole genome shotgun (WGS) entry which is preliminary data.</text>
</comment>
<protein>
    <submittedName>
        <fullName evidence="1">Uncharacterized protein</fullName>
    </submittedName>
</protein>
<reference evidence="2" key="1">
    <citation type="submission" date="2017-05" db="EMBL/GenBank/DDBJ databases">
        <title>Complete and WGS of Bordetella genogroups.</title>
        <authorList>
            <person name="Spilker T."/>
            <person name="Lipuma J."/>
        </authorList>
    </citation>
    <scope>NUCLEOTIDE SEQUENCE [LARGE SCALE GENOMIC DNA]</scope>
    <source>
        <strain evidence="2">AU18089</strain>
    </source>
</reference>
<proteinExistence type="predicted"/>